<evidence type="ECO:0000313" key="2">
    <source>
        <dbReference type="Proteomes" id="UP000798662"/>
    </source>
</evidence>
<proteinExistence type="predicted"/>
<comment type="caution">
    <text evidence="1">The sequence shown here is derived from an EMBL/GenBank/DDBJ whole genome shotgun (WGS) entry which is preliminary data.</text>
</comment>
<evidence type="ECO:0000313" key="1">
    <source>
        <dbReference type="EMBL" id="KAK1868520.1"/>
    </source>
</evidence>
<protein>
    <submittedName>
        <fullName evidence="1">Uncharacterized protein</fullName>
    </submittedName>
</protein>
<dbReference type="EMBL" id="CM020620">
    <property type="protein sequence ID" value="KAK1868520.1"/>
    <property type="molecule type" value="Genomic_DNA"/>
</dbReference>
<name>A0ACC3CEZ8_PYRYE</name>
<keyword evidence="2" id="KW-1185">Reference proteome</keyword>
<sequence length="585" mass="62289">MAVMGPAECFSLVCQSVADVTAKSRTNGHNLPLLLLFRVVLSQRSLAFAHSSSDTLALVTYITSTYQAAKLEQAAQYLEAAFHVPAAALDIAARVKSWKHVLNQPPELHGNMVKAMLNPTSRQWCWLARNIRLRSSIVLGCPRMVLPCPNGLTAADVGILRASVKPLLSRPEELPLGCKAHIVHTVGSTTNIGNRMVLDWTWDRMHTTEPAFDFLLGVLQSKFLAGQCETAAEETEGEQPPQQTRGMKRAVMSGPLEPVDRRAPLVREPSTTAIVQHQIQLAVEDMMEEESLATVVEPPFVVGKVKPYSAWPHGGVVIFVQFPFLLDETWKEPQKWVTSCRKLLSHAVGGRYEVVFEAKKVLGSSTPADSPGGQESPCKTTPGPAWAGPLSAPAGDDEPAALPVAGALPTVSATVGDALATPAGDGPMVGEPGHAPAAAAGPSENPIVADSDAASVVSLSRLAVPDQTAQPPADAGGLMRAGAYDLGAPSAPADFKPLSQPLQRLFVQALDRGPIKSVPVVDEQLMVKILARSPESVTSFVCTFSCDLELGRWENLPGGTSRCDNMVTAAYAARDPSKVEAEIVL</sequence>
<gene>
    <name evidence="1" type="ORF">I4F81_011006</name>
</gene>
<reference evidence="1" key="1">
    <citation type="submission" date="2019-11" db="EMBL/GenBank/DDBJ databases">
        <title>Nori genome reveals adaptations in red seaweeds to the harsh intertidal environment.</title>
        <authorList>
            <person name="Wang D."/>
            <person name="Mao Y."/>
        </authorList>
    </citation>
    <scope>NUCLEOTIDE SEQUENCE</scope>
    <source>
        <tissue evidence="1">Gametophyte</tissue>
    </source>
</reference>
<accession>A0ACC3CEZ8</accession>
<organism evidence="1 2">
    <name type="scientific">Pyropia yezoensis</name>
    <name type="common">Susabi-nori</name>
    <name type="synonym">Porphyra yezoensis</name>
    <dbReference type="NCBI Taxonomy" id="2788"/>
    <lineage>
        <taxon>Eukaryota</taxon>
        <taxon>Rhodophyta</taxon>
        <taxon>Bangiophyceae</taxon>
        <taxon>Bangiales</taxon>
        <taxon>Bangiaceae</taxon>
        <taxon>Pyropia</taxon>
    </lineage>
</organism>
<dbReference type="Proteomes" id="UP000798662">
    <property type="component" value="Chromosome 3"/>
</dbReference>